<proteinExistence type="predicted"/>
<evidence type="ECO:0000256" key="8">
    <source>
        <dbReference type="SAM" id="SignalP"/>
    </source>
</evidence>
<dbReference type="GO" id="GO:0000155">
    <property type="term" value="F:phosphorelay sensor kinase activity"/>
    <property type="evidence" value="ECO:0007669"/>
    <property type="project" value="InterPro"/>
</dbReference>
<dbReference type="PROSITE" id="PS50109">
    <property type="entry name" value="HIS_KIN"/>
    <property type="match status" value="1"/>
</dbReference>
<keyword evidence="11" id="KW-1185">Reference proteome</keyword>
<evidence type="ECO:0000256" key="3">
    <source>
        <dbReference type="ARBA" id="ARBA00022553"/>
    </source>
</evidence>
<dbReference type="EC" id="2.7.13.3" evidence="2"/>
<dbReference type="InterPro" id="IPR005467">
    <property type="entry name" value="His_kinase_dom"/>
</dbReference>
<keyword evidence="4" id="KW-0808">Transferase</keyword>
<dbReference type="Gene3D" id="1.10.287.130">
    <property type="match status" value="1"/>
</dbReference>
<keyword evidence="3" id="KW-0597">Phosphoprotein</keyword>
<evidence type="ECO:0000313" key="10">
    <source>
        <dbReference type="EMBL" id="ADV44226.1"/>
    </source>
</evidence>
<evidence type="ECO:0000313" key="11">
    <source>
        <dbReference type="Proteomes" id="UP000008630"/>
    </source>
</evidence>
<dbReference type="SMART" id="SM00387">
    <property type="entry name" value="HATPase_c"/>
    <property type="match status" value="1"/>
</dbReference>
<dbReference type="PATRIC" id="fig|693979.3.peg.2370"/>
<dbReference type="RefSeq" id="WP_013547817.1">
    <property type="nucleotide sequence ID" value="NC_014933.1"/>
</dbReference>
<evidence type="ECO:0000256" key="6">
    <source>
        <dbReference type="ARBA" id="ARBA00023012"/>
    </source>
</evidence>
<dbReference type="InterPro" id="IPR050736">
    <property type="entry name" value="Sensor_HK_Regulatory"/>
</dbReference>
<evidence type="ECO:0000256" key="1">
    <source>
        <dbReference type="ARBA" id="ARBA00000085"/>
    </source>
</evidence>
<evidence type="ECO:0000259" key="9">
    <source>
        <dbReference type="PROSITE" id="PS50109"/>
    </source>
</evidence>
<evidence type="ECO:0000256" key="2">
    <source>
        <dbReference type="ARBA" id="ARBA00012438"/>
    </source>
</evidence>
<dbReference type="OrthoDB" id="594725at2"/>
<reference key="1">
    <citation type="submission" date="2010-11" db="EMBL/GenBank/DDBJ databases">
        <title>The complete genome of Bacteroides helcogenes P 36-108.</title>
        <authorList>
            <consortium name="US DOE Joint Genome Institute (JGI-PGF)"/>
            <person name="Lucas S."/>
            <person name="Copeland A."/>
            <person name="Lapidus A."/>
            <person name="Bruce D."/>
            <person name="Goodwin L."/>
            <person name="Pitluck S."/>
            <person name="Kyrpides N."/>
            <person name="Mavromatis K."/>
            <person name="Ivanova N."/>
            <person name="Zeytun A."/>
            <person name="Brettin T."/>
            <person name="Detter J.C."/>
            <person name="Tapia R."/>
            <person name="Han C."/>
            <person name="Land M."/>
            <person name="Hauser L."/>
            <person name="Markowitz V."/>
            <person name="Cheng J.-F."/>
            <person name="Hugenholtz P."/>
            <person name="Woyke T."/>
            <person name="Wu D."/>
            <person name="Gronow S."/>
            <person name="Wellnitz S."/>
            <person name="Brambilla E."/>
            <person name="Klenk H.-P."/>
            <person name="Eisen J.A."/>
        </authorList>
    </citation>
    <scope>NUCLEOTIDE SEQUENCE</scope>
    <source>
        <strain>P 36-108</strain>
    </source>
</reference>
<dbReference type="EMBL" id="CP002352">
    <property type="protein sequence ID" value="ADV44226.1"/>
    <property type="molecule type" value="Genomic_DNA"/>
</dbReference>
<dbReference type="InterPro" id="IPR003594">
    <property type="entry name" value="HATPase_dom"/>
</dbReference>
<name>E6SSZ5_BACT6</name>
<keyword evidence="7" id="KW-0472">Membrane</keyword>
<dbReference type="InterPro" id="IPR011990">
    <property type="entry name" value="TPR-like_helical_dom_sf"/>
</dbReference>
<dbReference type="InterPro" id="IPR036890">
    <property type="entry name" value="HATPase_C_sf"/>
</dbReference>
<reference evidence="10 11" key="2">
    <citation type="journal article" date="2011" name="Stand. Genomic Sci.">
        <title>Complete genome sequence of Bacteroides helcogenes type strain (P 36-108).</title>
        <authorList>
            <person name="Pati A."/>
            <person name="Gronow S."/>
            <person name="Zeytun A."/>
            <person name="Lapidus A."/>
            <person name="Nolan M."/>
            <person name="Hammon N."/>
            <person name="Deshpande S."/>
            <person name="Cheng J.F."/>
            <person name="Tapia R."/>
            <person name="Han C."/>
            <person name="Goodwin L."/>
            <person name="Pitluck S."/>
            <person name="Liolios K."/>
            <person name="Pagani I."/>
            <person name="Ivanova N."/>
            <person name="Mavromatis K."/>
            <person name="Chen A."/>
            <person name="Palaniappan K."/>
            <person name="Land M."/>
            <person name="Hauser L."/>
            <person name="Chang Y.J."/>
            <person name="Jeffries C.D."/>
            <person name="Detter J.C."/>
            <person name="Brambilla E."/>
            <person name="Rohde M."/>
            <person name="Goker M."/>
            <person name="Woyke T."/>
            <person name="Bristow J."/>
            <person name="Eisen J.A."/>
            <person name="Markowitz V."/>
            <person name="Hugenholtz P."/>
            <person name="Kyrpides N.C."/>
            <person name="Klenk H.P."/>
            <person name="Lucas S."/>
        </authorList>
    </citation>
    <scope>NUCLEOTIDE SEQUENCE [LARGE SCALE GENOMIC DNA]</scope>
    <source>
        <strain evidence="11">ATCC 35417 / DSM 20613 / JCM 6297 / CCUG 15421 / P 36-108</strain>
    </source>
</reference>
<accession>E6SSZ5</accession>
<keyword evidence="5 10" id="KW-0418">Kinase</keyword>
<organism evidence="10 11">
    <name type="scientific">Bacteroides helcogenes (strain ATCC 35417 / DSM 20613 / JCM 6297 / CCUG 15421 / P 36-108)</name>
    <dbReference type="NCBI Taxonomy" id="693979"/>
    <lineage>
        <taxon>Bacteria</taxon>
        <taxon>Pseudomonadati</taxon>
        <taxon>Bacteroidota</taxon>
        <taxon>Bacteroidia</taxon>
        <taxon>Bacteroidales</taxon>
        <taxon>Bacteroidaceae</taxon>
        <taxon>Bacteroides</taxon>
    </lineage>
</organism>
<dbReference type="AlphaFoldDB" id="E6SSZ5"/>
<feature type="transmembrane region" description="Helical" evidence="7">
    <location>
        <begin position="350"/>
        <end position="370"/>
    </location>
</feature>
<feature type="chain" id="PRO_5003211073" description="histidine kinase" evidence="8">
    <location>
        <begin position="24"/>
        <end position="628"/>
    </location>
</feature>
<dbReference type="Proteomes" id="UP000008630">
    <property type="component" value="Chromosome"/>
</dbReference>
<keyword evidence="6" id="KW-0902">Two-component regulatory system</keyword>
<dbReference type="Gene3D" id="3.30.565.10">
    <property type="entry name" value="Histidine kinase-like ATPase, C-terminal domain"/>
    <property type="match status" value="1"/>
</dbReference>
<keyword evidence="7" id="KW-1133">Transmembrane helix</keyword>
<dbReference type="Pfam" id="PF02518">
    <property type="entry name" value="HATPase_c"/>
    <property type="match status" value="1"/>
</dbReference>
<dbReference type="InterPro" id="IPR004358">
    <property type="entry name" value="Sig_transdc_His_kin-like_C"/>
</dbReference>
<evidence type="ECO:0000256" key="5">
    <source>
        <dbReference type="ARBA" id="ARBA00022777"/>
    </source>
</evidence>
<dbReference type="SMART" id="SM00388">
    <property type="entry name" value="HisKA"/>
    <property type="match status" value="1"/>
</dbReference>
<keyword evidence="7" id="KW-0812">Transmembrane</keyword>
<sequence>MNKLHYTLLLLLYCFCFSLFAVAEVGEDTLKKYNRDSVVQKAISDFHNSLGFEYLDKRACDSLNVDGLLEQLEEAGLYDIYFDFDRMLVKSYLFRGEIRMAIAQSDRMYSKALALSNPLGNVLALSALGEVYTYTGRIKEAGEAYERSFEILSGLGGHAIHKRMLLDELINYSIQIKDKNAAAHYIGYINAYPEEQLSIQEQMLRCIANASFQLLVGNLQAVREYLGKAEKLKGYTISSIQQFLLITEARYAAATGNTEEALATYNQFLGTEYAKVSHNVYKDVMEEKAALLLKTGRKEEAYELYGDIYNYIKTSFEKNYPEEIEQLCTHFQADQLIYQNERVRIVSMRFYIVGIAVCVLLMILFIFLGWKKIFRLRHSQKLQEVMIGKAERAIQRKNMFLSNMSHEVRTPLNAIVGFSAILTDEDETFDDESRKEFCEIIKVNSFQLLKLINDILDFSDFENDNITFHIQSYDAVKLCHETVETVIASHKLEGVEIRFDTDLSVLSLETDDGRLRQVLINLLVNATKFTKQGSIVLKLDMADNDTAFFTVTDTGCGIPMEKQQLIFERFEKLNDFVQGSGLGLSICQLIVKYMNGRLWVDSEYTQGARFCFTHPMKYKPALQENTKS</sequence>
<feature type="signal peptide" evidence="8">
    <location>
        <begin position="1"/>
        <end position="23"/>
    </location>
</feature>
<dbReference type="PANTHER" id="PTHR43711:SF26">
    <property type="entry name" value="SENSOR HISTIDINE KINASE RCSC"/>
    <property type="match status" value="1"/>
</dbReference>
<dbReference type="InterPro" id="IPR003661">
    <property type="entry name" value="HisK_dim/P_dom"/>
</dbReference>
<dbReference type="Pfam" id="PF00512">
    <property type="entry name" value="HisKA"/>
    <property type="match status" value="1"/>
</dbReference>
<dbReference type="KEGG" id="bhl:Bache_2257"/>
<dbReference type="PANTHER" id="PTHR43711">
    <property type="entry name" value="TWO-COMPONENT HISTIDINE KINASE"/>
    <property type="match status" value="1"/>
</dbReference>
<dbReference type="STRING" id="693979.Bache_2257"/>
<comment type="catalytic activity">
    <reaction evidence="1">
        <text>ATP + protein L-histidine = ADP + protein N-phospho-L-histidine.</text>
        <dbReference type="EC" id="2.7.13.3"/>
    </reaction>
</comment>
<gene>
    <name evidence="10" type="ordered locus">Bache_2257</name>
</gene>
<dbReference type="SUPFAM" id="SSF47384">
    <property type="entry name" value="Homodimeric domain of signal transducing histidine kinase"/>
    <property type="match status" value="1"/>
</dbReference>
<dbReference type="eggNOG" id="COG2205">
    <property type="taxonomic scope" value="Bacteria"/>
</dbReference>
<evidence type="ECO:0000256" key="7">
    <source>
        <dbReference type="SAM" id="Phobius"/>
    </source>
</evidence>
<dbReference type="InterPro" id="IPR036097">
    <property type="entry name" value="HisK_dim/P_sf"/>
</dbReference>
<evidence type="ECO:0000256" key="4">
    <source>
        <dbReference type="ARBA" id="ARBA00022679"/>
    </source>
</evidence>
<dbReference type="SUPFAM" id="SSF55874">
    <property type="entry name" value="ATPase domain of HSP90 chaperone/DNA topoisomerase II/histidine kinase"/>
    <property type="match status" value="1"/>
</dbReference>
<feature type="domain" description="Histidine kinase" evidence="9">
    <location>
        <begin position="403"/>
        <end position="618"/>
    </location>
</feature>
<dbReference type="CDD" id="cd00082">
    <property type="entry name" value="HisKA"/>
    <property type="match status" value="1"/>
</dbReference>
<keyword evidence="8" id="KW-0732">Signal</keyword>
<dbReference type="PRINTS" id="PR00344">
    <property type="entry name" value="BCTRLSENSOR"/>
</dbReference>
<protein>
    <recommendedName>
        <fullName evidence="2">histidine kinase</fullName>
        <ecNumber evidence="2">2.7.13.3</ecNumber>
    </recommendedName>
</protein>
<dbReference type="Gene3D" id="1.25.40.10">
    <property type="entry name" value="Tetratricopeptide repeat domain"/>
    <property type="match status" value="1"/>
</dbReference>
<dbReference type="SUPFAM" id="SSF48452">
    <property type="entry name" value="TPR-like"/>
    <property type="match status" value="1"/>
</dbReference>
<dbReference type="HOGENOM" id="CLU_023350_0_0_10"/>